<organism evidence="1 2">
    <name type="scientific">Flavobacterium araucananum</name>
    <dbReference type="NCBI Taxonomy" id="946678"/>
    <lineage>
        <taxon>Bacteria</taxon>
        <taxon>Pseudomonadati</taxon>
        <taxon>Bacteroidota</taxon>
        <taxon>Flavobacteriia</taxon>
        <taxon>Flavobacteriales</taxon>
        <taxon>Flavobacteriaceae</taxon>
        <taxon>Flavobacterium</taxon>
    </lineage>
</organism>
<accession>A0A227NFY6</accession>
<dbReference type="Proteomes" id="UP000214684">
    <property type="component" value="Unassembled WGS sequence"/>
</dbReference>
<proteinExistence type="predicted"/>
<protein>
    <submittedName>
        <fullName evidence="1">Uncharacterized protein</fullName>
    </submittedName>
</protein>
<comment type="caution">
    <text evidence="1">The sequence shown here is derived from an EMBL/GenBank/DDBJ whole genome shotgun (WGS) entry which is preliminary data.</text>
</comment>
<gene>
    <name evidence="1" type="ORF">B0A64_23715</name>
</gene>
<evidence type="ECO:0000313" key="1">
    <source>
        <dbReference type="EMBL" id="OXE96582.1"/>
    </source>
</evidence>
<sequence>MSTLREDIIKQSSWTVKTFETDGYILDYTINSLIELDRFFQRNLSNGRPKKGCRLAKNLGGIIFSVSSYIAEVLIKNVPNSHLVTDDSDPDGEINFSVEFGDGLICFPTQRVMKRVTNGLEDSIYYYGYNLTKDILDINFNQEFWNIEKEIQLETESKVWWKVW</sequence>
<dbReference type="EMBL" id="MUGS01000083">
    <property type="protein sequence ID" value="OXE96582.1"/>
    <property type="molecule type" value="Genomic_DNA"/>
</dbReference>
<name>A0A227NFY6_9FLAO</name>
<dbReference type="AlphaFoldDB" id="A0A227NFY6"/>
<keyword evidence="2" id="KW-1185">Reference proteome</keyword>
<reference evidence="1 2" key="1">
    <citation type="submission" date="2016-11" db="EMBL/GenBank/DDBJ databases">
        <title>Whole genomes of Flavobacteriaceae.</title>
        <authorList>
            <person name="Stine C."/>
            <person name="Li C."/>
            <person name="Tadesse D."/>
        </authorList>
    </citation>
    <scope>NUCLEOTIDE SEQUENCE [LARGE SCALE GENOMIC DNA]</scope>
    <source>
        <strain evidence="1 2">DSM 24704</strain>
    </source>
</reference>
<evidence type="ECO:0000313" key="2">
    <source>
        <dbReference type="Proteomes" id="UP000214684"/>
    </source>
</evidence>
<dbReference type="OrthoDB" id="2381482at2"/>
<dbReference type="RefSeq" id="WP_089481939.1">
    <property type="nucleotide sequence ID" value="NZ_MUGS01000083.1"/>
</dbReference>